<feature type="domain" description="Transcobalamin-like C-terminal" evidence="3">
    <location>
        <begin position="204"/>
        <end position="281"/>
    </location>
</feature>
<evidence type="ECO:0000256" key="2">
    <source>
        <dbReference type="SAM" id="Phobius"/>
    </source>
</evidence>
<dbReference type="Proteomes" id="UP000886743">
    <property type="component" value="Unassembled WGS sequence"/>
</dbReference>
<gene>
    <name evidence="4" type="ORF">IAC74_03555</name>
</gene>
<keyword evidence="2" id="KW-0812">Transmembrane</keyword>
<accession>A0A9D1NGG8</accession>
<evidence type="ECO:0000313" key="5">
    <source>
        <dbReference type="Proteomes" id="UP000886743"/>
    </source>
</evidence>
<reference evidence="4" key="2">
    <citation type="journal article" date="2021" name="PeerJ">
        <title>Extensive microbial diversity within the chicken gut microbiome revealed by metagenomics and culture.</title>
        <authorList>
            <person name="Gilroy R."/>
            <person name="Ravi A."/>
            <person name="Getino M."/>
            <person name="Pursley I."/>
            <person name="Horton D.L."/>
            <person name="Alikhan N.F."/>
            <person name="Baker D."/>
            <person name="Gharbi K."/>
            <person name="Hall N."/>
            <person name="Watson M."/>
            <person name="Adriaenssens E.M."/>
            <person name="Foster-Nyarko E."/>
            <person name="Jarju S."/>
            <person name="Secka A."/>
            <person name="Antonio M."/>
            <person name="Oren A."/>
            <person name="Chaudhuri R.R."/>
            <person name="La Ragione R."/>
            <person name="Hildebrand F."/>
            <person name="Pallen M.J."/>
        </authorList>
    </citation>
    <scope>NUCLEOTIDE SEQUENCE</scope>
    <source>
        <strain evidence="4">4920</strain>
    </source>
</reference>
<feature type="compositionally biased region" description="Low complexity" evidence="1">
    <location>
        <begin position="51"/>
        <end position="74"/>
    </location>
</feature>
<reference evidence="4" key="1">
    <citation type="submission" date="2020-10" db="EMBL/GenBank/DDBJ databases">
        <authorList>
            <person name="Gilroy R."/>
        </authorList>
    </citation>
    <scope>NUCLEOTIDE SEQUENCE</scope>
    <source>
        <strain evidence="4">4920</strain>
    </source>
</reference>
<dbReference type="Gene3D" id="2.170.130.30">
    <property type="match status" value="1"/>
</dbReference>
<proteinExistence type="predicted"/>
<sequence>MKKYRNHIIIGAVIVAVLAFAFWWGGDAPGLRGWAPQTASTEQTGQAEAAVASAAPSIEPETEATAEPQEAWQPDEPAEVQSRPEGESGAPLAADEKVAMAAQMAGASSAPASEGSESYSERQGMEIDASTGKDQFQTEPVPEGQSVPAEPQDAVVTDQEMTCTLSVRCDAILQNMDWLDPEKVELVPGDGVIFPEQTVTFYEGESVFNLLLREMKKNKIHLEYTNTPIYNSAYIEGINNLYEYDCGELSGWMYKVNGWFPNYGCSRYTLKPGDRVEWVYTCDLGVDVGGYYASAGEWQR</sequence>
<organism evidence="4 5">
    <name type="scientific">Candidatus Aphodoplasma excrementigallinarum</name>
    <dbReference type="NCBI Taxonomy" id="2840673"/>
    <lineage>
        <taxon>Bacteria</taxon>
        <taxon>Bacillati</taxon>
        <taxon>Bacillota</taxon>
        <taxon>Clostridia</taxon>
        <taxon>Eubacteriales</taxon>
        <taxon>Candidatus Aphodoplasma</taxon>
    </lineage>
</organism>
<dbReference type="EMBL" id="DVOF01000105">
    <property type="protein sequence ID" value="HIV02625.1"/>
    <property type="molecule type" value="Genomic_DNA"/>
</dbReference>
<dbReference type="Pfam" id="PF14478">
    <property type="entry name" value="DUF4430"/>
    <property type="match status" value="1"/>
</dbReference>
<name>A0A9D1NGG8_9FIRM</name>
<evidence type="ECO:0000259" key="3">
    <source>
        <dbReference type="Pfam" id="PF14478"/>
    </source>
</evidence>
<dbReference type="InterPro" id="IPR027954">
    <property type="entry name" value="Transcobalamin-like_C"/>
</dbReference>
<keyword evidence="2" id="KW-0472">Membrane</keyword>
<feature type="transmembrane region" description="Helical" evidence="2">
    <location>
        <begin position="7"/>
        <end position="26"/>
    </location>
</feature>
<dbReference type="AlphaFoldDB" id="A0A9D1NGG8"/>
<comment type="caution">
    <text evidence="4">The sequence shown here is derived from an EMBL/GenBank/DDBJ whole genome shotgun (WGS) entry which is preliminary data.</text>
</comment>
<protein>
    <submittedName>
        <fullName evidence="4">DUF4430 domain-containing protein</fullName>
    </submittedName>
</protein>
<keyword evidence="2" id="KW-1133">Transmembrane helix</keyword>
<feature type="region of interest" description="Disordered" evidence="1">
    <location>
        <begin position="51"/>
        <end position="150"/>
    </location>
</feature>
<evidence type="ECO:0000313" key="4">
    <source>
        <dbReference type="EMBL" id="HIV02625.1"/>
    </source>
</evidence>
<evidence type="ECO:0000256" key="1">
    <source>
        <dbReference type="SAM" id="MobiDB-lite"/>
    </source>
</evidence>
<feature type="compositionally biased region" description="Low complexity" evidence="1">
    <location>
        <begin position="99"/>
        <end position="118"/>
    </location>
</feature>